<dbReference type="SUPFAM" id="SSF103473">
    <property type="entry name" value="MFS general substrate transporter"/>
    <property type="match status" value="1"/>
</dbReference>
<dbReference type="EMBL" id="PDOE01000002">
    <property type="protein sequence ID" value="RKL68172.1"/>
    <property type="molecule type" value="Genomic_DNA"/>
</dbReference>
<dbReference type="GO" id="GO:0005886">
    <property type="term" value="C:plasma membrane"/>
    <property type="evidence" value="ECO:0007669"/>
    <property type="project" value="UniProtKB-SubCell"/>
</dbReference>
<comment type="caution">
    <text evidence="3">The sequence shown here is derived from an EMBL/GenBank/DDBJ whole genome shotgun (WGS) entry which is preliminary data.</text>
</comment>
<dbReference type="Pfam" id="PF07690">
    <property type="entry name" value="MFS_1"/>
    <property type="match status" value="1"/>
</dbReference>
<sequence>MSWFSLQKEKRLSSLAVTTLMNHTIFHFGNSLSLIFLNLYLWRLTNDLWINGLFNLIAILTQAMMTLSIGKVAKQKDRLTIYRYGILLTALFYFAILLTQEHIVEFFYLFAILRGIAQSLYWLGYFTLMFEVSNDLNRHRYLGWNQITMGSANLIGPAASGAIISQFEGLSGYLIVFAMAFVMFTIATFGSFRMKRMTTHHREYYMKYLPLIMKRAPGFKRALIGWFIIGFPQGILMYVPPILLYTILLEESTVGYLNVLFLFISILASYVISRIADVSKTRSYLTVAAIGFIVSVLVLFIDITIWTFIVFMAVSAIFKPIQANAYAAHYFQWLGVIPLKDHFRVESVVLRETITNAGRGFGIIVFMVFAQELNTDTIPWVLAAVLGMQLFVPRLIEETPTLISRRNEQ</sequence>
<dbReference type="PANTHER" id="PTHR23526">
    <property type="entry name" value="INTEGRAL MEMBRANE TRANSPORT PROTEIN-RELATED"/>
    <property type="match status" value="1"/>
</dbReference>
<keyword evidence="4" id="KW-1185">Reference proteome</keyword>
<dbReference type="InterPro" id="IPR011701">
    <property type="entry name" value="MFS"/>
</dbReference>
<dbReference type="InterPro" id="IPR052528">
    <property type="entry name" value="Sugar_transport-like"/>
</dbReference>
<organism evidence="3 4">
    <name type="scientific">Salipaludibacillus neizhouensis</name>
    <dbReference type="NCBI Taxonomy" id="885475"/>
    <lineage>
        <taxon>Bacteria</taxon>
        <taxon>Bacillati</taxon>
        <taxon>Bacillota</taxon>
        <taxon>Bacilli</taxon>
        <taxon>Bacillales</taxon>
        <taxon>Bacillaceae</taxon>
    </lineage>
</organism>
<dbReference type="PANTHER" id="PTHR23526:SF2">
    <property type="entry name" value="MAJOR FACILITATOR SUPERFAMILY (MFS) PROFILE DOMAIN-CONTAINING PROTEIN"/>
    <property type="match status" value="1"/>
</dbReference>
<dbReference type="InterPro" id="IPR036259">
    <property type="entry name" value="MFS_trans_sf"/>
</dbReference>
<evidence type="ECO:0000256" key="2">
    <source>
        <dbReference type="SAM" id="Phobius"/>
    </source>
</evidence>
<feature type="transmembrane region" description="Helical" evidence="2">
    <location>
        <begin position="81"/>
        <end position="100"/>
    </location>
</feature>
<feature type="transmembrane region" description="Helical" evidence="2">
    <location>
        <begin position="170"/>
        <end position="192"/>
    </location>
</feature>
<feature type="transmembrane region" description="Helical" evidence="2">
    <location>
        <begin position="254"/>
        <end position="272"/>
    </location>
</feature>
<comment type="subcellular location">
    <subcellularLocation>
        <location evidence="1">Cell membrane</location>
        <topology evidence="1">Multi-pass membrane protein</topology>
    </subcellularLocation>
</comment>
<dbReference type="GO" id="GO:0022857">
    <property type="term" value="F:transmembrane transporter activity"/>
    <property type="evidence" value="ECO:0007669"/>
    <property type="project" value="InterPro"/>
</dbReference>
<feature type="transmembrane region" description="Helical" evidence="2">
    <location>
        <begin position="223"/>
        <end position="248"/>
    </location>
</feature>
<proteinExistence type="predicted"/>
<evidence type="ECO:0000313" key="3">
    <source>
        <dbReference type="EMBL" id="RKL68172.1"/>
    </source>
</evidence>
<feature type="transmembrane region" description="Helical" evidence="2">
    <location>
        <begin position="20"/>
        <end position="42"/>
    </location>
</feature>
<evidence type="ECO:0000313" key="4">
    <source>
        <dbReference type="Proteomes" id="UP000281498"/>
    </source>
</evidence>
<dbReference type="RefSeq" id="WP_110938512.1">
    <property type="nucleotide sequence ID" value="NZ_KZ614147.1"/>
</dbReference>
<keyword evidence="2" id="KW-0472">Membrane</keyword>
<dbReference type="AlphaFoldDB" id="A0A3A9KCB0"/>
<dbReference type="Gene3D" id="1.20.1250.20">
    <property type="entry name" value="MFS general substrate transporter like domains"/>
    <property type="match status" value="2"/>
</dbReference>
<name>A0A3A9KCB0_9BACI</name>
<keyword evidence="2" id="KW-0812">Transmembrane</keyword>
<reference evidence="3 4" key="1">
    <citation type="submission" date="2017-10" db="EMBL/GenBank/DDBJ databases">
        <title>Bacillus sp. nov., a halophilic bacterium isolated from a Keqin Lake.</title>
        <authorList>
            <person name="Wang H."/>
        </authorList>
    </citation>
    <scope>NUCLEOTIDE SEQUENCE [LARGE SCALE GENOMIC DNA]</scope>
    <source>
        <strain evidence="3 4">KCTC 13187</strain>
    </source>
</reference>
<dbReference type="OrthoDB" id="2767994at2"/>
<feature type="transmembrane region" description="Helical" evidence="2">
    <location>
        <begin position="284"/>
        <end position="317"/>
    </location>
</feature>
<accession>A0A3A9KCB0</accession>
<feature type="transmembrane region" description="Helical" evidence="2">
    <location>
        <begin position="106"/>
        <end position="130"/>
    </location>
</feature>
<feature type="transmembrane region" description="Helical" evidence="2">
    <location>
        <begin position="48"/>
        <end position="69"/>
    </location>
</feature>
<dbReference type="Proteomes" id="UP000281498">
    <property type="component" value="Unassembled WGS sequence"/>
</dbReference>
<evidence type="ECO:0000256" key="1">
    <source>
        <dbReference type="ARBA" id="ARBA00004651"/>
    </source>
</evidence>
<gene>
    <name evidence="3" type="ORF">CR203_06710</name>
</gene>
<protein>
    <submittedName>
        <fullName evidence="3">MFS transporter</fullName>
    </submittedName>
</protein>
<keyword evidence="2" id="KW-1133">Transmembrane helix</keyword>